<comment type="similarity">
    <text evidence="6">Belongs to the WD repeat UTP18 family.</text>
</comment>
<feature type="compositionally biased region" description="Low complexity" evidence="7">
    <location>
        <begin position="97"/>
        <end position="106"/>
    </location>
</feature>
<organism evidence="8 9">
    <name type="scientific">Cyanidium caldarium</name>
    <name type="common">Red alga</name>
    <dbReference type="NCBI Taxonomy" id="2771"/>
    <lineage>
        <taxon>Eukaryota</taxon>
        <taxon>Rhodophyta</taxon>
        <taxon>Bangiophyceae</taxon>
        <taxon>Cyanidiales</taxon>
        <taxon>Cyanidiaceae</taxon>
        <taxon>Cyanidium</taxon>
    </lineage>
</organism>
<dbReference type="GO" id="GO:0032040">
    <property type="term" value="C:small-subunit processome"/>
    <property type="evidence" value="ECO:0007669"/>
    <property type="project" value="TreeGrafter"/>
</dbReference>
<dbReference type="InterPro" id="IPR001680">
    <property type="entry name" value="WD40_rpt"/>
</dbReference>
<keyword evidence="2" id="KW-0698">rRNA processing</keyword>
<dbReference type="AlphaFoldDB" id="A0AAV9IX96"/>
<dbReference type="GO" id="GO:0006364">
    <property type="term" value="P:rRNA processing"/>
    <property type="evidence" value="ECO:0007669"/>
    <property type="project" value="UniProtKB-KW"/>
</dbReference>
<gene>
    <name evidence="8" type="ORF">CDCA_CDCA09G2771</name>
</gene>
<evidence type="ECO:0000256" key="4">
    <source>
        <dbReference type="ARBA" id="ARBA00022737"/>
    </source>
</evidence>
<dbReference type="EMBL" id="JANCYW010000009">
    <property type="protein sequence ID" value="KAK4536746.1"/>
    <property type="molecule type" value="Genomic_DNA"/>
</dbReference>
<evidence type="ECO:0000256" key="7">
    <source>
        <dbReference type="SAM" id="MobiDB-lite"/>
    </source>
</evidence>
<evidence type="ECO:0008006" key="10">
    <source>
        <dbReference type="Google" id="ProtNLM"/>
    </source>
</evidence>
<evidence type="ECO:0000313" key="9">
    <source>
        <dbReference type="Proteomes" id="UP001301350"/>
    </source>
</evidence>
<feature type="region of interest" description="Disordered" evidence="7">
    <location>
        <begin position="162"/>
        <end position="198"/>
    </location>
</feature>
<dbReference type="InterPro" id="IPR015943">
    <property type="entry name" value="WD40/YVTN_repeat-like_dom_sf"/>
</dbReference>
<dbReference type="GO" id="GO:0034388">
    <property type="term" value="C:Pwp2p-containing subcomplex of 90S preribosome"/>
    <property type="evidence" value="ECO:0007669"/>
    <property type="project" value="TreeGrafter"/>
</dbReference>
<evidence type="ECO:0000313" key="8">
    <source>
        <dbReference type="EMBL" id="KAK4536746.1"/>
    </source>
</evidence>
<dbReference type="InterPro" id="IPR036322">
    <property type="entry name" value="WD40_repeat_dom_sf"/>
</dbReference>
<reference evidence="8 9" key="1">
    <citation type="submission" date="2022-07" db="EMBL/GenBank/DDBJ databases">
        <title>Genome-wide signatures of adaptation to extreme environments.</title>
        <authorList>
            <person name="Cho C.H."/>
            <person name="Yoon H.S."/>
        </authorList>
    </citation>
    <scope>NUCLEOTIDE SEQUENCE [LARGE SCALE GENOMIC DNA]</scope>
    <source>
        <strain evidence="8 9">DBV 063 E5</strain>
    </source>
</reference>
<evidence type="ECO:0000256" key="1">
    <source>
        <dbReference type="ARBA" id="ARBA00004604"/>
    </source>
</evidence>
<keyword evidence="4" id="KW-0677">Repeat</keyword>
<dbReference type="SUPFAM" id="SSF50978">
    <property type="entry name" value="WD40 repeat-like"/>
    <property type="match status" value="1"/>
</dbReference>
<comment type="subcellular location">
    <subcellularLocation>
        <location evidence="1">Nucleus</location>
        <location evidence="1">Nucleolus</location>
    </subcellularLocation>
</comment>
<keyword evidence="5" id="KW-0539">Nucleus</keyword>
<proteinExistence type="inferred from homology"/>
<dbReference type="PANTHER" id="PTHR18359">
    <property type="entry name" value="WD-REPEAT PROTEIN-RELATED"/>
    <property type="match status" value="1"/>
</dbReference>
<feature type="compositionally biased region" description="Basic and acidic residues" evidence="7">
    <location>
        <begin position="1"/>
        <end position="11"/>
    </location>
</feature>
<dbReference type="Pfam" id="PF00400">
    <property type="entry name" value="WD40"/>
    <property type="match status" value="1"/>
</dbReference>
<evidence type="ECO:0000256" key="5">
    <source>
        <dbReference type="ARBA" id="ARBA00023242"/>
    </source>
</evidence>
<dbReference type="Proteomes" id="UP001301350">
    <property type="component" value="Unassembled WGS sequence"/>
</dbReference>
<evidence type="ECO:0000256" key="6">
    <source>
        <dbReference type="ARBA" id="ARBA00025767"/>
    </source>
</evidence>
<feature type="region of interest" description="Disordered" evidence="7">
    <location>
        <begin position="47"/>
        <end position="128"/>
    </location>
</feature>
<dbReference type="Gene3D" id="2.130.10.10">
    <property type="entry name" value="YVTN repeat-like/Quinoprotein amine dehydrogenase"/>
    <property type="match status" value="1"/>
</dbReference>
<evidence type="ECO:0000256" key="3">
    <source>
        <dbReference type="ARBA" id="ARBA00022574"/>
    </source>
</evidence>
<dbReference type="SMART" id="SM00320">
    <property type="entry name" value="WD40"/>
    <property type="match status" value="4"/>
</dbReference>
<comment type="caution">
    <text evidence="8">The sequence shown here is derived from an EMBL/GenBank/DDBJ whole genome shotgun (WGS) entry which is preliminary data.</text>
</comment>
<keyword evidence="9" id="KW-1185">Reference proteome</keyword>
<keyword evidence="3" id="KW-0853">WD repeat</keyword>
<sequence length="556" mass="60172">MGELRVYEDRQGQAAAPRRQPPKPPTDEPSEEVLADRLFGDAAATEELAAKGQSQRRGKRVRQVGEKEDNGQNATEDGPRHPKVSAAWHDPDDADDGGALLADTPANTPASVSLTAPARRRKLRRVPQETHVSKRQFVERLAERYRALYGVPEWAQRLTDAAVKDSSVVPPEHTTAPRADDAHTPDSPSSRPPLPSRQLRIRRLTDANAAAPSAAVVRSLEFHPGAGHLLFTAGLDKRLRLFHIGDDGESASADAFHGNRCLHTACFADLPVWSAHFLGPPRSPYDQRVVLAGRRRYFYEYDLGAMQALKVRTLESLRHELSFERFIASPAMPLMAFYGDNGQVVLVSAASKQVVGMVRVGGGAGAACDLRAAAFSPDGRVLACAGRTGGYVYLYDIRAGRGSASESPGTLTPAPLARLADEGSLQCTALAWSPCGRVLATGSDSGVVNLYPMEKGQVDTRSALHYQRAVMNLTTRIDHLSFTPDTQALVYASGAKRNALRVLHTTTGHTFANWPTQQTPLQRVSAAAVSPGGGYMAVGNDRGRALLYRLEHYAPM</sequence>
<evidence type="ECO:0000256" key="2">
    <source>
        <dbReference type="ARBA" id="ARBA00022552"/>
    </source>
</evidence>
<feature type="region of interest" description="Disordered" evidence="7">
    <location>
        <begin position="1"/>
        <end position="32"/>
    </location>
</feature>
<protein>
    <recommendedName>
        <fullName evidence="10">U3 small nucleolar RNA-associated protein 18</fullName>
    </recommendedName>
</protein>
<accession>A0AAV9IX96</accession>
<dbReference type="InterPro" id="IPR045161">
    <property type="entry name" value="Utp18"/>
</dbReference>
<name>A0AAV9IX96_CYACA</name>
<dbReference type="PANTHER" id="PTHR18359:SF0">
    <property type="entry name" value="U3 SMALL NUCLEOLAR RNA-ASSOCIATED PROTEIN 18 HOMOLOG"/>
    <property type="match status" value="1"/>
</dbReference>